<keyword evidence="2 15" id="KW-0808">Transferase</keyword>
<protein>
    <recommendedName>
        <fullName evidence="9">Molybdopterin-synthase adenylyltransferase</fullName>
        <ecNumber evidence="8">2.7.7.80</ecNumber>
    </recommendedName>
    <alternativeName>
        <fullName evidence="12">MoaD protein adenylase</fullName>
    </alternativeName>
    <alternativeName>
        <fullName evidence="10">Molybdopterin-converting factor subunit 1 adenylase</fullName>
    </alternativeName>
    <alternativeName>
        <fullName evidence="11">Sulfur carrier protein MoaD adenylyltransferase</fullName>
    </alternativeName>
</protein>
<dbReference type="CDD" id="cd00757">
    <property type="entry name" value="ThiF_MoeB_HesA_family"/>
    <property type="match status" value="1"/>
</dbReference>
<dbReference type="GO" id="GO:0005524">
    <property type="term" value="F:ATP binding"/>
    <property type="evidence" value="ECO:0007669"/>
    <property type="project" value="UniProtKB-KW"/>
</dbReference>
<evidence type="ECO:0000256" key="5">
    <source>
        <dbReference type="ARBA" id="ARBA00052218"/>
    </source>
</evidence>
<proteinExistence type="inferred from homology"/>
<evidence type="ECO:0000256" key="7">
    <source>
        <dbReference type="ARBA" id="ARBA00063809"/>
    </source>
</evidence>
<dbReference type="Proteomes" id="UP000249577">
    <property type="component" value="Unassembled WGS sequence"/>
</dbReference>
<comment type="caution">
    <text evidence="15">The sequence shown here is derived from an EMBL/GenBank/DDBJ whole genome shotgun (WGS) entry which is preliminary data.</text>
</comment>
<evidence type="ECO:0000256" key="10">
    <source>
        <dbReference type="ARBA" id="ARBA00075110"/>
    </source>
</evidence>
<keyword evidence="4" id="KW-0067">ATP-binding</keyword>
<comment type="catalytic activity">
    <reaction evidence="5">
        <text>[molybdopterin-synthase sulfur-carrier protein]-C-terminal Gly-Gly + ATP + H(+) = [molybdopterin-synthase sulfur-carrier protein]-C-terminal Gly-Gly-AMP + diphosphate</text>
        <dbReference type="Rhea" id="RHEA:43616"/>
        <dbReference type="Rhea" id="RHEA-COMP:12159"/>
        <dbReference type="Rhea" id="RHEA-COMP:12202"/>
        <dbReference type="ChEBI" id="CHEBI:15378"/>
        <dbReference type="ChEBI" id="CHEBI:30616"/>
        <dbReference type="ChEBI" id="CHEBI:33019"/>
        <dbReference type="ChEBI" id="CHEBI:90618"/>
        <dbReference type="ChEBI" id="CHEBI:90778"/>
        <dbReference type="EC" id="2.7.7.80"/>
    </reaction>
</comment>
<evidence type="ECO:0000256" key="1">
    <source>
        <dbReference type="ARBA" id="ARBA00009919"/>
    </source>
</evidence>
<dbReference type="EC" id="2.7.7.80" evidence="8"/>
<keyword evidence="3" id="KW-0547">Nucleotide-binding</keyword>
<name>A0A2W5K8R7_ANCNO</name>
<dbReference type="NCBIfam" id="NF004281">
    <property type="entry name" value="PRK05690.1"/>
    <property type="match status" value="1"/>
</dbReference>
<keyword evidence="13" id="KW-0812">Transmembrane</keyword>
<accession>A0A2W5K8R7</accession>
<evidence type="ECO:0000256" key="12">
    <source>
        <dbReference type="ARBA" id="ARBA00078531"/>
    </source>
</evidence>
<evidence type="ECO:0000256" key="2">
    <source>
        <dbReference type="ARBA" id="ARBA00022679"/>
    </source>
</evidence>
<organism evidence="15 16">
    <name type="scientific">Ancylobacter novellus</name>
    <name type="common">Thiobacillus novellus</name>
    <dbReference type="NCBI Taxonomy" id="921"/>
    <lineage>
        <taxon>Bacteria</taxon>
        <taxon>Pseudomonadati</taxon>
        <taxon>Pseudomonadota</taxon>
        <taxon>Alphaproteobacteria</taxon>
        <taxon>Hyphomicrobiales</taxon>
        <taxon>Xanthobacteraceae</taxon>
        <taxon>Ancylobacter</taxon>
    </lineage>
</organism>
<dbReference type="InterPro" id="IPR035985">
    <property type="entry name" value="Ubiquitin-activating_enz"/>
</dbReference>
<evidence type="ECO:0000256" key="13">
    <source>
        <dbReference type="SAM" id="Phobius"/>
    </source>
</evidence>
<dbReference type="Gene3D" id="3.40.50.720">
    <property type="entry name" value="NAD(P)-binding Rossmann-like Domain"/>
    <property type="match status" value="1"/>
</dbReference>
<dbReference type="PANTHER" id="PTHR10953:SF102">
    <property type="entry name" value="ADENYLYLTRANSFERASE AND SULFURTRANSFERASE MOCS3"/>
    <property type="match status" value="1"/>
</dbReference>
<dbReference type="GO" id="GO:0061605">
    <property type="term" value="F:molybdopterin-synthase adenylyltransferase activity"/>
    <property type="evidence" value="ECO:0007669"/>
    <property type="project" value="UniProtKB-EC"/>
</dbReference>
<dbReference type="InterPro" id="IPR045886">
    <property type="entry name" value="ThiF/MoeB/HesA"/>
</dbReference>
<feature type="transmembrane region" description="Helical" evidence="13">
    <location>
        <begin position="33"/>
        <end position="60"/>
    </location>
</feature>
<keyword evidence="15" id="KW-0548">Nucleotidyltransferase</keyword>
<evidence type="ECO:0000256" key="3">
    <source>
        <dbReference type="ARBA" id="ARBA00022741"/>
    </source>
</evidence>
<dbReference type="Pfam" id="PF00899">
    <property type="entry name" value="ThiF"/>
    <property type="match status" value="1"/>
</dbReference>
<dbReference type="FunFam" id="3.40.50.720:FF:000033">
    <property type="entry name" value="Adenylyltransferase and sulfurtransferase MOCS3"/>
    <property type="match status" value="1"/>
</dbReference>
<dbReference type="GO" id="GO:0004792">
    <property type="term" value="F:thiosulfate-cyanide sulfurtransferase activity"/>
    <property type="evidence" value="ECO:0007669"/>
    <property type="project" value="TreeGrafter"/>
</dbReference>
<dbReference type="GO" id="GO:0008641">
    <property type="term" value="F:ubiquitin-like modifier activating enzyme activity"/>
    <property type="evidence" value="ECO:0007669"/>
    <property type="project" value="InterPro"/>
</dbReference>
<dbReference type="PANTHER" id="PTHR10953">
    <property type="entry name" value="UBIQUITIN-ACTIVATING ENZYME E1"/>
    <property type="match status" value="1"/>
</dbReference>
<dbReference type="AlphaFoldDB" id="A0A2W5K8R7"/>
<evidence type="ECO:0000259" key="14">
    <source>
        <dbReference type="Pfam" id="PF00899"/>
    </source>
</evidence>
<keyword evidence="13" id="KW-1133">Transmembrane helix</keyword>
<keyword evidence="13" id="KW-0472">Membrane</keyword>
<feature type="domain" description="THIF-type NAD/FAD binding fold" evidence="14">
    <location>
        <begin position="11"/>
        <end position="245"/>
    </location>
</feature>
<reference evidence="15 16" key="1">
    <citation type="submission" date="2017-08" db="EMBL/GenBank/DDBJ databases">
        <title>Infants hospitalized years apart are colonized by the same room-sourced microbial strains.</title>
        <authorList>
            <person name="Brooks B."/>
            <person name="Olm M.R."/>
            <person name="Firek B.A."/>
            <person name="Baker R."/>
            <person name="Thomas B.C."/>
            <person name="Morowitz M.J."/>
            <person name="Banfield J.F."/>
        </authorList>
    </citation>
    <scope>NUCLEOTIDE SEQUENCE [LARGE SCALE GENOMIC DNA]</scope>
    <source>
        <strain evidence="15">S2_005_003_R2_43</strain>
    </source>
</reference>
<evidence type="ECO:0000256" key="6">
    <source>
        <dbReference type="ARBA" id="ARBA00055169"/>
    </source>
</evidence>
<dbReference type="GO" id="GO:0005829">
    <property type="term" value="C:cytosol"/>
    <property type="evidence" value="ECO:0007669"/>
    <property type="project" value="TreeGrafter"/>
</dbReference>
<evidence type="ECO:0000256" key="4">
    <source>
        <dbReference type="ARBA" id="ARBA00022840"/>
    </source>
</evidence>
<evidence type="ECO:0000256" key="8">
    <source>
        <dbReference type="ARBA" id="ARBA00066884"/>
    </source>
</evidence>
<evidence type="ECO:0000313" key="15">
    <source>
        <dbReference type="EMBL" id="PZQ11924.1"/>
    </source>
</evidence>
<gene>
    <name evidence="15" type="ORF">DI565_17235</name>
</gene>
<comment type="function">
    <text evidence="6">Catalyzes the adenylation by ATP of the carboxyl group of the C-terminal glycine of sulfur carrier protein MoaD.</text>
</comment>
<dbReference type="EMBL" id="QFPN01000010">
    <property type="protein sequence ID" value="PZQ11924.1"/>
    <property type="molecule type" value="Genomic_DNA"/>
</dbReference>
<comment type="subunit">
    <text evidence="7">Homodimer. Forms a stable heterotetrameric complex of 2 MoeB and 2 MoaD during adenylation of MoaD.</text>
</comment>
<evidence type="ECO:0000313" key="16">
    <source>
        <dbReference type="Proteomes" id="UP000249577"/>
    </source>
</evidence>
<comment type="similarity">
    <text evidence="1">Belongs to the HesA/MoeB/ThiF family.</text>
</comment>
<dbReference type="InterPro" id="IPR000594">
    <property type="entry name" value="ThiF_NAD_FAD-bd"/>
</dbReference>
<dbReference type="SUPFAM" id="SSF69572">
    <property type="entry name" value="Activating enzymes of the ubiquitin-like proteins"/>
    <property type="match status" value="1"/>
</dbReference>
<evidence type="ECO:0000256" key="9">
    <source>
        <dbReference type="ARBA" id="ARBA00073635"/>
    </source>
</evidence>
<dbReference type="GO" id="GO:0008146">
    <property type="term" value="F:sulfotransferase activity"/>
    <property type="evidence" value="ECO:0007669"/>
    <property type="project" value="TreeGrafter"/>
</dbReference>
<evidence type="ECO:0000256" key="11">
    <source>
        <dbReference type="ARBA" id="ARBA00075328"/>
    </source>
</evidence>
<sequence length="279" mass="29332">MSLSPEEVERYARHIVLREIGGPGQQRLRKARVLVVGAGGLGSPLALYLAAAGVGTIGIVDDDVVSLSNLQRQVLHATASVGAKKTASAAEALARVNPHVAVETHDVRLDADNAMDLIGAYDVVADGSDSFATRYLVADACALAKTPLVTAQLGTFDASLTTIRAHERRPDGTPNPTWRCLFPEPPPPGTVPSCAEAGVLGALAGMMGSMMAIEVVREIVGFGQGLVGRLLVVDALDMRFETLTYDWDPENPVTGETPTIRDLSVHAKRRGDASHAPAA</sequence>